<evidence type="ECO:0000256" key="6">
    <source>
        <dbReference type="RuleBase" id="RU003682"/>
    </source>
</evidence>
<dbReference type="InterPro" id="IPR005123">
    <property type="entry name" value="Oxoglu/Fe-dep_dioxygenase_dom"/>
</dbReference>
<dbReference type="Proteomes" id="UP000694853">
    <property type="component" value="Unplaced"/>
</dbReference>
<evidence type="ECO:0000256" key="4">
    <source>
        <dbReference type="ARBA" id="ARBA00023002"/>
    </source>
</evidence>
<keyword evidence="2 6" id="KW-0479">Metal-binding</keyword>
<evidence type="ECO:0000256" key="1">
    <source>
        <dbReference type="ARBA" id="ARBA00008056"/>
    </source>
</evidence>
<protein>
    <submittedName>
        <fullName evidence="9">Codeine O-demethylase-like</fullName>
    </submittedName>
</protein>
<dbReference type="AlphaFoldDB" id="A0A8B8K374"/>
<dbReference type="Gene3D" id="2.60.120.330">
    <property type="entry name" value="B-lactam Antibiotic, Isopenicillin N Synthase, Chain"/>
    <property type="match status" value="1"/>
</dbReference>
<evidence type="ECO:0000256" key="3">
    <source>
        <dbReference type="ARBA" id="ARBA00022896"/>
    </source>
</evidence>
<name>A0A8B8K374_ABRPR</name>
<dbReference type="Pfam" id="PF03171">
    <property type="entry name" value="2OG-FeII_Oxy"/>
    <property type="match status" value="1"/>
</dbReference>
<dbReference type="InterPro" id="IPR027443">
    <property type="entry name" value="IPNS-like_sf"/>
</dbReference>
<dbReference type="Pfam" id="PF14226">
    <property type="entry name" value="DIOX_N"/>
    <property type="match status" value="1"/>
</dbReference>
<evidence type="ECO:0000256" key="2">
    <source>
        <dbReference type="ARBA" id="ARBA00022723"/>
    </source>
</evidence>
<gene>
    <name evidence="9" type="primary">LOC113852126</name>
</gene>
<reference evidence="8" key="1">
    <citation type="journal article" date="2019" name="Toxins">
        <title>Detection of Abrin-Like and Prepropulchellin-Like Toxin Genes and Transcripts Using Whole Genome Sequencing and Full-Length Transcript Sequencing of Abrus precatorius.</title>
        <authorList>
            <person name="Hovde B.T."/>
            <person name="Daligault H.E."/>
            <person name="Hanschen E.R."/>
            <person name="Kunde Y.A."/>
            <person name="Johnson M.B."/>
            <person name="Starkenburg S.R."/>
            <person name="Johnson S.L."/>
        </authorList>
    </citation>
    <scope>NUCLEOTIDE SEQUENCE [LARGE SCALE GENOMIC DNA]</scope>
</reference>
<keyword evidence="8" id="KW-1185">Reference proteome</keyword>
<evidence type="ECO:0000313" key="8">
    <source>
        <dbReference type="Proteomes" id="UP000694853"/>
    </source>
</evidence>
<dbReference type="GO" id="GO:0016491">
    <property type="term" value="F:oxidoreductase activity"/>
    <property type="evidence" value="ECO:0007669"/>
    <property type="project" value="UniProtKB-KW"/>
</dbReference>
<sequence>MVSSQVVRSESSEEAMLSVQELIKNPLTSLPHCYIQLDNHEPSSPFQDHAIPTINLKNLIQGEATEQELQKLNSACRDWGFFQLVDHGISPLMLETLKEETEGFFKLPLEEKIKYKIRPGDVEGYGISLSKSKDQKLDWGDRLFMTTNPHSIRKPHLFPKLPSSLRTILESYILEMQNLAKILVGMLGNMLKINERELEGFEDGIQNLRMNYYPPCLQPELVVGLTAHSDASGITILNQVNGVNGLQIKKDGIWIPVNVSSDAFIVNIGDILEIMSNGLYKSVEHRVTVNSEKERISIAMFFNPKFQSEIEPSVNLTNQENPPLYKRIKMEKYLKDFMNRRKLDGKSYLEHMKITN</sequence>
<organism evidence="8 9">
    <name type="scientific">Abrus precatorius</name>
    <name type="common">Indian licorice</name>
    <name type="synonym">Glycine abrus</name>
    <dbReference type="NCBI Taxonomy" id="3816"/>
    <lineage>
        <taxon>Eukaryota</taxon>
        <taxon>Viridiplantae</taxon>
        <taxon>Streptophyta</taxon>
        <taxon>Embryophyta</taxon>
        <taxon>Tracheophyta</taxon>
        <taxon>Spermatophyta</taxon>
        <taxon>Magnoliopsida</taxon>
        <taxon>eudicotyledons</taxon>
        <taxon>Gunneridae</taxon>
        <taxon>Pentapetalae</taxon>
        <taxon>rosids</taxon>
        <taxon>fabids</taxon>
        <taxon>Fabales</taxon>
        <taxon>Fabaceae</taxon>
        <taxon>Papilionoideae</taxon>
        <taxon>50 kb inversion clade</taxon>
        <taxon>NPAAA clade</taxon>
        <taxon>indigoferoid/millettioid clade</taxon>
        <taxon>Abreae</taxon>
        <taxon>Abrus</taxon>
    </lineage>
</organism>
<dbReference type="InterPro" id="IPR026992">
    <property type="entry name" value="DIOX_N"/>
</dbReference>
<keyword evidence="3" id="KW-0847">Vitamin C</keyword>
<proteinExistence type="inferred from homology"/>
<evidence type="ECO:0000313" key="9">
    <source>
        <dbReference type="RefSeq" id="XP_027338175.1"/>
    </source>
</evidence>
<keyword evidence="4 6" id="KW-0560">Oxidoreductase</keyword>
<feature type="domain" description="Fe2OG dioxygenase" evidence="7">
    <location>
        <begin position="204"/>
        <end position="304"/>
    </location>
</feature>
<dbReference type="OrthoDB" id="288590at2759"/>
<dbReference type="GO" id="GO:0046872">
    <property type="term" value="F:metal ion binding"/>
    <property type="evidence" value="ECO:0007669"/>
    <property type="project" value="UniProtKB-KW"/>
</dbReference>
<dbReference type="InterPro" id="IPR050295">
    <property type="entry name" value="Plant_2OG-oxidoreductases"/>
</dbReference>
<dbReference type="PROSITE" id="PS51471">
    <property type="entry name" value="FE2OG_OXY"/>
    <property type="match status" value="1"/>
</dbReference>
<dbReference type="GO" id="GO:0031418">
    <property type="term" value="F:L-ascorbic acid binding"/>
    <property type="evidence" value="ECO:0007669"/>
    <property type="project" value="UniProtKB-KW"/>
</dbReference>
<dbReference type="KEGG" id="aprc:113852126"/>
<dbReference type="InterPro" id="IPR044861">
    <property type="entry name" value="IPNS-like_FE2OG_OXY"/>
</dbReference>
<dbReference type="RefSeq" id="XP_027338175.1">
    <property type="nucleotide sequence ID" value="XM_027482374.1"/>
</dbReference>
<reference evidence="9" key="2">
    <citation type="submission" date="2025-08" db="UniProtKB">
        <authorList>
            <consortium name="RefSeq"/>
        </authorList>
    </citation>
    <scope>IDENTIFICATION</scope>
    <source>
        <tissue evidence="9">Young leaves</tissue>
    </source>
</reference>
<keyword evidence="5 6" id="KW-0408">Iron</keyword>
<dbReference type="FunFam" id="2.60.120.330:FF:000001">
    <property type="entry name" value="Protein SRG1"/>
    <property type="match status" value="1"/>
</dbReference>
<evidence type="ECO:0000259" key="7">
    <source>
        <dbReference type="PROSITE" id="PS51471"/>
    </source>
</evidence>
<dbReference type="GeneID" id="113852126"/>
<dbReference type="PANTHER" id="PTHR47991">
    <property type="entry name" value="OXOGLUTARATE/IRON-DEPENDENT DIOXYGENASE"/>
    <property type="match status" value="1"/>
</dbReference>
<comment type="similarity">
    <text evidence="1 6">Belongs to the iron/ascorbate-dependent oxidoreductase family.</text>
</comment>
<accession>A0A8B8K374</accession>
<dbReference type="SUPFAM" id="SSF51197">
    <property type="entry name" value="Clavaminate synthase-like"/>
    <property type="match status" value="1"/>
</dbReference>
<evidence type="ECO:0000256" key="5">
    <source>
        <dbReference type="ARBA" id="ARBA00023004"/>
    </source>
</evidence>